<feature type="compositionally biased region" description="Polar residues" evidence="1">
    <location>
        <begin position="363"/>
        <end position="382"/>
    </location>
</feature>
<evidence type="ECO:0000313" key="3">
    <source>
        <dbReference type="EMBL" id="POM79815.1"/>
    </source>
</evidence>
<dbReference type="InterPro" id="IPR012337">
    <property type="entry name" value="RNaseH-like_sf"/>
</dbReference>
<evidence type="ECO:0000259" key="2">
    <source>
        <dbReference type="Pfam" id="PF04937"/>
    </source>
</evidence>
<evidence type="ECO:0000313" key="4">
    <source>
        <dbReference type="Proteomes" id="UP000237271"/>
    </source>
</evidence>
<dbReference type="Proteomes" id="UP000237271">
    <property type="component" value="Unassembled WGS sequence"/>
</dbReference>
<feature type="region of interest" description="Disordered" evidence="1">
    <location>
        <begin position="361"/>
        <end position="382"/>
    </location>
</feature>
<evidence type="ECO:0000256" key="1">
    <source>
        <dbReference type="SAM" id="MobiDB-lite"/>
    </source>
</evidence>
<dbReference type="OrthoDB" id="4951847at2759"/>
<dbReference type="SUPFAM" id="SSF53098">
    <property type="entry name" value="Ribonuclease H-like"/>
    <property type="match status" value="1"/>
</dbReference>
<feature type="compositionally biased region" description="Acidic residues" evidence="1">
    <location>
        <begin position="318"/>
        <end position="343"/>
    </location>
</feature>
<accession>A0A2P4YPS2</accession>
<proteinExistence type="predicted"/>
<reference evidence="3 4" key="1">
    <citation type="journal article" date="2017" name="Genome Biol. Evol.">
        <title>Phytophthora megakarya and P. palmivora, closely related causal agents of cacao black pod rot, underwent increases in genome sizes and gene numbers by different mechanisms.</title>
        <authorList>
            <person name="Ali S.S."/>
            <person name="Shao J."/>
            <person name="Lary D.J."/>
            <person name="Kronmiller B."/>
            <person name="Shen D."/>
            <person name="Strem M.D."/>
            <person name="Amoako-Attah I."/>
            <person name="Akrofi A.Y."/>
            <person name="Begoude B.A."/>
            <person name="Ten Hoopen G.M."/>
            <person name="Coulibaly K."/>
            <person name="Kebe B.I."/>
            <person name="Melnick R.L."/>
            <person name="Guiltinan M.J."/>
            <person name="Tyler B.M."/>
            <person name="Meinhardt L.W."/>
            <person name="Bailey B.A."/>
        </authorList>
    </citation>
    <scope>NUCLEOTIDE SEQUENCE [LARGE SCALE GENOMIC DNA]</scope>
    <source>
        <strain evidence="4">sbr112.9</strain>
    </source>
</reference>
<dbReference type="PANTHER" id="PTHR32166:SF24">
    <property type="entry name" value="F16P17.2 PROTEIN"/>
    <property type="match status" value="1"/>
</dbReference>
<sequence>MIWMHYTIERENGKKHGRSATYSTTYTVLLHRVRDEIRLKVIKLINAHTYVSLVTDGWTDTNSSSIINFMVVAPGLPSIFWSSWSTRSKSHTARYLAGEIEKVIEEIEHATTALVVGVVTDNAKNMKSASNHVQTRHPNVISGGCSAHVLNLLMQDVGRFPVIKAVLARAVVVTRFVRDHLALYDEFKQLQQGVRDAGSRARNLVLPVPTRWYSVYACLRNVLNSQDILEKLFLSSGYEQFRDRYRGTKSNRRKLRYVIELLRDDCFWNSLRTIIRLFDPIIEALRALEADNGFISGVYRWFRWLRYHSTYGVTSSEPEPELAELESEGEESDSEDSGSDSEQEQPLGGIEALSDAAAMVSSALPTSQSGDTEGSQSGRSYQRVTAVPLDQLQSIFREKIEQRWKYVHTNAMAVAFMLDPSMDLDEFVGSDDDAVDDQVCKLDVK</sequence>
<protein>
    <recommendedName>
        <fullName evidence="2">DUF659 domain-containing protein</fullName>
    </recommendedName>
</protein>
<feature type="region of interest" description="Disordered" evidence="1">
    <location>
        <begin position="313"/>
        <end position="346"/>
    </location>
</feature>
<name>A0A2P4YPS2_9STRA</name>
<feature type="domain" description="DUF659" evidence="2">
    <location>
        <begin position="22"/>
        <end position="170"/>
    </location>
</feature>
<dbReference type="AlphaFoldDB" id="A0A2P4YPS2"/>
<dbReference type="Pfam" id="PF04937">
    <property type="entry name" value="DUF659"/>
    <property type="match status" value="1"/>
</dbReference>
<feature type="non-terminal residue" evidence="3">
    <location>
        <position position="445"/>
    </location>
</feature>
<organism evidence="3 4">
    <name type="scientific">Phytophthora palmivora</name>
    <dbReference type="NCBI Taxonomy" id="4796"/>
    <lineage>
        <taxon>Eukaryota</taxon>
        <taxon>Sar</taxon>
        <taxon>Stramenopiles</taxon>
        <taxon>Oomycota</taxon>
        <taxon>Peronosporomycetes</taxon>
        <taxon>Peronosporales</taxon>
        <taxon>Peronosporaceae</taxon>
        <taxon>Phytophthora</taxon>
    </lineage>
</organism>
<comment type="caution">
    <text evidence="3">The sequence shown here is derived from an EMBL/GenBank/DDBJ whole genome shotgun (WGS) entry which is preliminary data.</text>
</comment>
<gene>
    <name evidence="3" type="ORF">PHPALM_2429</name>
</gene>
<dbReference type="EMBL" id="NCKW01000993">
    <property type="protein sequence ID" value="POM79815.1"/>
    <property type="molecule type" value="Genomic_DNA"/>
</dbReference>
<dbReference type="PANTHER" id="PTHR32166">
    <property type="entry name" value="OSJNBA0013A04.12 PROTEIN"/>
    <property type="match status" value="1"/>
</dbReference>
<keyword evidence="4" id="KW-1185">Reference proteome</keyword>
<dbReference type="InterPro" id="IPR007021">
    <property type="entry name" value="DUF659"/>
</dbReference>